<feature type="compositionally biased region" description="Basic and acidic residues" evidence="1">
    <location>
        <begin position="49"/>
        <end position="59"/>
    </location>
</feature>
<protein>
    <submittedName>
        <fullName evidence="2">Uncharacterized protein</fullName>
    </submittedName>
</protein>
<dbReference type="Proteomes" id="UP001341840">
    <property type="component" value="Unassembled WGS sequence"/>
</dbReference>
<evidence type="ECO:0000313" key="3">
    <source>
        <dbReference type="Proteomes" id="UP001341840"/>
    </source>
</evidence>
<keyword evidence="3" id="KW-1185">Reference proteome</keyword>
<accession>A0ABU6XVL3</accession>
<dbReference type="EMBL" id="JASCZI010213359">
    <property type="protein sequence ID" value="MED6201194.1"/>
    <property type="molecule type" value="Genomic_DNA"/>
</dbReference>
<evidence type="ECO:0000313" key="2">
    <source>
        <dbReference type="EMBL" id="MED6201194.1"/>
    </source>
</evidence>
<feature type="non-terminal residue" evidence="2">
    <location>
        <position position="124"/>
    </location>
</feature>
<evidence type="ECO:0000256" key="1">
    <source>
        <dbReference type="SAM" id="MobiDB-lite"/>
    </source>
</evidence>
<feature type="region of interest" description="Disordered" evidence="1">
    <location>
        <begin position="40"/>
        <end position="124"/>
    </location>
</feature>
<comment type="caution">
    <text evidence="2">The sequence shown here is derived from an EMBL/GenBank/DDBJ whole genome shotgun (WGS) entry which is preliminary data.</text>
</comment>
<proteinExistence type="predicted"/>
<reference evidence="2 3" key="1">
    <citation type="journal article" date="2023" name="Plants (Basel)">
        <title>Bridging the Gap: Combining Genomics and Transcriptomics Approaches to Understand Stylosanthes scabra, an Orphan Legume from the Brazilian Caatinga.</title>
        <authorList>
            <person name="Ferreira-Neto J.R.C."/>
            <person name="da Silva M.D."/>
            <person name="Binneck E."/>
            <person name="de Melo N.F."/>
            <person name="da Silva R.H."/>
            <person name="de Melo A.L.T.M."/>
            <person name="Pandolfi V."/>
            <person name="Bustamante F.O."/>
            <person name="Brasileiro-Vidal A.C."/>
            <person name="Benko-Iseppon A.M."/>
        </authorList>
    </citation>
    <scope>NUCLEOTIDE SEQUENCE [LARGE SCALE GENOMIC DNA]</scope>
    <source>
        <tissue evidence="2">Leaves</tissue>
    </source>
</reference>
<organism evidence="2 3">
    <name type="scientific">Stylosanthes scabra</name>
    <dbReference type="NCBI Taxonomy" id="79078"/>
    <lineage>
        <taxon>Eukaryota</taxon>
        <taxon>Viridiplantae</taxon>
        <taxon>Streptophyta</taxon>
        <taxon>Embryophyta</taxon>
        <taxon>Tracheophyta</taxon>
        <taxon>Spermatophyta</taxon>
        <taxon>Magnoliopsida</taxon>
        <taxon>eudicotyledons</taxon>
        <taxon>Gunneridae</taxon>
        <taxon>Pentapetalae</taxon>
        <taxon>rosids</taxon>
        <taxon>fabids</taxon>
        <taxon>Fabales</taxon>
        <taxon>Fabaceae</taxon>
        <taxon>Papilionoideae</taxon>
        <taxon>50 kb inversion clade</taxon>
        <taxon>dalbergioids sensu lato</taxon>
        <taxon>Dalbergieae</taxon>
        <taxon>Pterocarpus clade</taxon>
        <taxon>Stylosanthes</taxon>
    </lineage>
</organism>
<gene>
    <name evidence="2" type="ORF">PIB30_092494</name>
</gene>
<name>A0ABU6XVL3_9FABA</name>
<sequence>MVLSLATISSFYGSLPDSIREQLGSVSKYYEDFMAYAESIQVSDPELNGEEKKLGTENKETEEETEKQKKKQRKKTEEEEYKKQRKQKPRASLGEHRSRLNQVITWSKRDTHWKEGSSTPPSSS</sequence>